<dbReference type="Proteomes" id="UP000058114">
    <property type="component" value="Chromosome"/>
</dbReference>
<dbReference type="EMBL" id="CP013067">
    <property type="protein sequence ID" value="ALP42779.1"/>
    <property type="molecule type" value="Genomic_DNA"/>
</dbReference>
<dbReference type="InterPro" id="IPR002293">
    <property type="entry name" value="AA/rel_permease1"/>
</dbReference>
<dbReference type="AlphaFoldDB" id="A0A0S2SM33"/>
<evidence type="ECO:0000256" key="2">
    <source>
        <dbReference type="ARBA" id="ARBA00022692"/>
    </source>
</evidence>
<proteinExistence type="predicted"/>
<protein>
    <submittedName>
        <fullName evidence="6">Amino acid permease</fullName>
    </submittedName>
</protein>
<accession>A0A0S2SM33</accession>
<dbReference type="InterPro" id="IPR050598">
    <property type="entry name" value="AminoAcid_Transporter"/>
</dbReference>
<dbReference type="PANTHER" id="PTHR11785:SF512">
    <property type="entry name" value="SOBREMESA, ISOFORM B"/>
    <property type="match status" value="1"/>
</dbReference>
<name>A0A0S2SM33_9GAMM</name>
<evidence type="ECO:0000256" key="1">
    <source>
        <dbReference type="ARBA" id="ARBA00004141"/>
    </source>
</evidence>
<keyword evidence="2 5" id="KW-0812">Transmembrane</keyword>
<reference evidence="6 7" key="2">
    <citation type="journal article" date="2016" name="Genome Announc.">
        <title>Complete Genome Sequence of the Highly Virulent Aeromonas schubertii Strain WL1483, Isolated from Diseased Snakehead Fish (Channa argus) in China.</title>
        <authorList>
            <person name="Liu L."/>
            <person name="Li N."/>
            <person name="Zhang D."/>
            <person name="Fu X."/>
            <person name="Shi C."/>
            <person name="Lin Q."/>
            <person name="Hao G."/>
        </authorList>
    </citation>
    <scope>NUCLEOTIDE SEQUENCE [LARGE SCALE GENOMIC DNA]</scope>
    <source>
        <strain evidence="6 7">WL1483</strain>
    </source>
</reference>
<dbReference type="KEGG" id="asr:WL1483_3360"/>
<dbReference type="PANTHER" id="PTHR11785">
    <property type="entry name" value="AMINO ACID TRANSPORTER"/>
    <property type="match status" value="1"/>
</dbReference>
<evidence type="ECO:0000256" key="4">
    <source>
        <dbReference type="ARBA" id="ARBA00023136"/>
    </source>
</evidence>
<comment type="subcellular location">
    <subcellularLocation>
        <location evidence="1">Membrane</location>
        <topology evidence="1">Multi-pass membrane protein</topology>
    </subcellularLocation>
</comment>
<keyword evidence="3 5" id="KW-1133">Transmembrane helix</keyword>
<evidence type="ECO:0000256" key="3">
    <source>
        <dbReference type="ARBA" id="ARBA00022989"/>
    </source>
</evidence>
<evidence type="ECO:0000256" key="5">
    <source>
        <dbReference type="SAM" id="Phobius"/>
    </source>
</evidence>
<feature type="transmembrane region" description="Helical" evidence="5">
    <location>
        <begin position="42"/>
        <end position="65"/>
    </location>
</feature>
<dbReference type="Gene3D" id="1.20.1740.10">
    <property type="entry name" value="Amino acid/polyamine transporter I"/>
    <property type="match status" value="1"/>
</dbReference>
<dbReference type="GO" id="GO:0015179">
    <property type="term" value="F:L-amino acid transmembrane transporter activity"/>
    <property type="evidence" value="ECO:0007669"/>
    <property type="project" value="TreeGrafter"/>
</dbReference>
<gene>
    <name evidence="6" type="ORF">WL1483_3360</name>
</gene>
<dbReference type="PATRIC" id="fig|652.5.peg.1624"/>
<keyword evidence="4 5" id="KW-0472">Membrane</keyword>
<dbReference type="GO" id="GO:0016020">
    <property type="term" value="C:membrane"/>
    <property type="evidence" value="ECO:0007669"/>
    <property type="project" value="UniProtKB-SubCell"/>
</dbReference>
<dbReference type="RefSeq" id="WP_250636664.1">
    <property type="nucleotide sequence ID" value="NZ_CP013067.1"/>
</dbReference>
<dbReference type="Pfam" id="PF13520">
    <property type="entry name" value="AA_permease_2"/>
    <property type="match status" value="1"/>
</dbReference>
<organism evidence="6 7">
    <name type="scientific">Aeromonas schubertii</name>
    <dbReference type="NCBI Taxonomy" id="652"/>
    <lineage>
        <taxon>Bacteria</taxon>
        <taxon>Pseudomonadati</taxon>
        <taxon>Pseudomonadota</taxon>
        <taxon>Gammaproteobacteria</taxon>
        <taxon>Aeromonadales</taxon>
        <taxon>Aeromonadaceae</taxon>
        <taxon>Aeromonas</taxon>
    </lineage>
</organism>
<sequence length="117" mass="12516">MSSSELDKRYGLMTAIAMVVGVVIGSGVFFKADDVLRLTGGNLAIALLAWALGAISMIFGALVFAEFAQRIEKSNGIVDYAEAAYGKRFGYLVGWFKGVLYYAPSRPSWPGSPPSTP</sequence>
<feature type="transmembrane region" description="Helical" evidence="5">
    <location>
        <begin position="12"/>
        <end position="30"/>
    </location>
</feature>
<reference evidence="7" key="1">
    <citation type="submission" date="2015-10" db="EMBL/GenBank/DDBJ databases">
        <title>Complete Genome Sequence of Aeromonas schubertii strain WL1483.</title>
        <authorList>
            <person name="Liu L."/>
        </authorList>
    </citation>
    <scope>NUCLEOTIDE SEQUENCE [LARGE SCALE GENOMIC DNA]</scope>
    <source>
        <strain evidence="7">WL1483</strain>
    </source>
</reference>
<evidence type="ECO:0000313" key="6">
    <source>
        <dbReference type="EMBL" id="ALP42779.1"/>
    </source>
</evidence>
<evidence type="ECO:0000313" key="7">
    <source>
        <dbReference type="Proteomes" id="UP000058114"/>
    </source>
</evidence>